<sequence length="674" mass="73630">MPSAVRPRSPSPVRASKKVKPDATSSIQLPAGAERAALHESYNAETPYKHIVVPGLLSDELLEAVVQETTTYGVRGEEGSIPGWGWEPKETDIYKIQQTPDLTSLDPEHLPEESLAALPDVTRLKESLYSQEFRDFVRDVTGCGPLSGKKTDCSVGLYTQGSHLLLHDDSISTRVISYILYLPNSPLDAPESDLTKVADNGKFSKGWDPKWGGSLELFPVENGEERGLPGPKAVKSIPVKWGQIIFFQVQPGRSYHSVEEVIVGDNRKRLGVSGWFHRPIEGEEGFGAYNDEKTRQATLSSLAQITSAPTLPIVPYTADPPAGLSSAHVKFLSPFIAPSYLTTQTLEKLAGQFVPESQIVLHNFLHPELADKIKGETEAADKRDYGESKLIPAQGCGEGDGWELQGPSSKHRYVSLTGPSQSTPALQTVMDKLLPSEAFRAWLSVVSSLAPTGHRSEARRFRRGLDYTLAAGEDRAGEVRLDAYLGLTWWGDVQSGSDEEEALFEHGGWECYLAAPDENEDPETYQSELAKRAAKANEEAGEDDVPKEEAEAKVDEAKEAEPEASASKTSAAEKAKDVSISMGGVELEFDPDQFSDGDFDTDSEGGDDGEPLLTLPVGWNKLLLVLRDPGVMRFVKYLSAAAPGSRWDVGGEWEVGMLEEDDDEEDVEEDKKEA</sequence>
<dbReference type="GeneID" id="39585504"/>
<feature type="compositionally biased region" description="Basic and acidic residues" evidence="5">
    <location>
        <begin position="547"/>
        <end position="561"/>
    </location>
</feature>
<dbReference type="InterPro" id="IPR006620">
    <property type="entry name" value="Pro_4_hyd_alph"/>
</dbReference>
<feature type="compositionally biased region" description="Low complexity" evidence="5">
    <location>
        <begin position="1"/>
        <end position="14"/>
    </location>
</feature>
<dbReference type="PANTHER" id="PTHR12117:SF0">
    <property type="entry name" value="PROLYL 3-HYDROXYLASE OGFOD1"/>
    <property type="match status" value="1"/>
</dbReference>
<evidence type="ECO:0000256" key="5">
    <source>
        <dbReference type="SAM" id="MobiDB-lite"/>
    </source>
</evidence>
<dbReference type="GO" id="GO:0031543">
    <property type="term" value="F:peptidyl-proline dioxygenase activity"/>
    <property type="evidence" value="ECO:0007669"/>
    <property type="project" value="TreeGrafter"/>
</dbReference>
<name>A0A427YBI2_9TREE</name>
<keyword evidence="2" id="KW-0847">Vitamin C</keyword>
<dbReference type="STRING" id="105984.A0A427YBI2"/>
<dbReference type="GO" id="GO:0005737">
    <property type="term" value="C:cytoplasm"/>
    <property type="evidence" value="ECO:0007669"/>
    <property type="project" value="TreeGrafter"/>
</dbReference>
<dbReference type="InterPro" id="IPR051842">
    <property type="entry name" value="uS12_prolyl_hydroxylase"/>
</dbReference>
<keyword evidence="4" id="KW-0560">Oxidoreductase</keyword>
<dbReference type="PANTHER" id="PTHR12117">
    <property type="entry name" value="HISTONE ACETYLTRANSFERASE COMPLEX"/>
    <property type="match status" value="1"/>
</dbReference>
<dbReference type="Pfam" id="PF13661">
    <property type="entry name" value="2OG-FeII_Oxy_4"/>
    <property type="match status" value="1"/>
</dbReference>
<organism evidence="7 8">
    <name type="scientific">Apiotrichum porosum</name>
    <dbReference type="NCBI Taxonomy" id="105984"/>
    <lineage>
        <taxon>Eukaryota</taxon>
        <taxon>Fungi</taxon>
        <taxon>Dikarya</taxon>
        <taxon>Basidiomycota</taxon>
        <taxon>Agaricomycotina</taxon>
        <taxon>Tremellomycetes</taxon>
        <taxon>Trichosporonales</taxon>
        <taxon>Trichosporonaceae</taxon>
        <taxon>Apiotrichum</taxon>
    </lineage>
</organism>
<dbReference type="InterPro" id="IPR043044">
    <property type="entry name" value="TPA1/Ofd1_C"/>
</dbReference>
<evidence type="ECO:0000313" key="8">
    <source>
        <dbReference type="Proteomes" id="UP000279236"/>
    </source>
</evidence>
<proteinExistence type="predicted"/>
<dbReference type="GO" id="GO:0005506">
    <property type="term" value="F:iron ion binding"/>
    <property type="evidence" value="ECO:0007669"/>
    <property type="project" value="InterPro"/>
</dbReference>
<protein>
    <recommendedName>
        <fullName evidence="6">Prolyl 4-hydroxylase alpha subunit domain-containing protein</fullName>
    </recommendedName>
</protein>
<accession>A0A427YBI2</accession>
<comment type="cofactor">
    <cofactor evidence="1">
        <name>L-ascorbate</name>
        <dbReference type="ChEBI" id="CHEBI:38290"/>
    </cofactor>
</comment>
<dbReference type="Gene3D" id="2.60.120.620">
    <property type="entry name" value="q2cbj1_9rhob like domain"/>
    <property type="match status" value="1"/>
</dbReference>
<feature type="region of interest" description="Disordered" evidence="5">
    <location>
        <begin position="1"/>
        <end position="27"/>
    </location>
</feature>
<dbReference type="Gene3D" id="3.60.130.20">
    <property type="entry name" value="Oxoglutarate/iron-dependent oxygenase, C-terminal degradation domain"/>
    <property type="match status" value="1"/>
</dbReference>
<evidence type="ECO:0000256" key="3">
    <source>
        <dbReference type="ARBA" id="ARBA00022964"/>
    </source>
</evidence>
<dbReference type="InterPro" id="IPR039558">
    <property type="entry name" value="TPA1/OFD1_N"/>
</dbReference>
<keyword evidence="3" id="KW-0223">Dioxygenase</keyword>
<dbReference type="Proteomes" id="UP000279236">
    <property type="component" value="Unassembled WGS sequence"/>
</dbReference>
<gene>
    <name evidence="7" type="ORF">EHS24_000961</name>
</gene>
<reference evidence="7 8" key="1">
    <citation type="submission" date="2018-11" db="EMBL/GenBank/DDBJ databases">
        <title>Genome sequence of Apiotrichum porosum DSM 27194.</title>
        <authorList>
            <person name="Aliyu H."/>
            <person name="Gorte O."/>
            <person name="Ochsenreither K."/>
        </authorList>
    </citation>
    <scope>NUCLEOTIDE SEQUENCE [LARGE SCALE GENOMIC DNA]</scope>
    <source>
        <strain evidence="7 8">DSM 27194</strain>
    </source>
</reference>
<dbReference type="OrthoDB" id="430522at2759"/>
<dbReference type="Pfam" id="PF10637">
    <property type="entry name" value="Ofd1_CTDD"/>
    <property type="match status" value="1"/>
</dbReference>
<evidence type="ECO:0000259" key="6">
    <source>
        <dbReference type="SMART" id="SM00702"/>
    </source>
</evidence>
<dbReference type="RefSeq" id="XP_028480624.1">
    <property type="nucleotide sequence ID" value="XM_028616767.1"/>
</dbReference>
<feature type="compositionally biased region" description="Acidic residues" evidence="5">
    <location>
        <begin position="587"/>
        <end position="609"/>
    </location>
</feature>
<dbReference type="GO" id="GO:0006449">
    <property type="term" value="P:regulation of translational termination"/>
    <property type="evidence" value="ECO:0007669"/>
    <property type="project" value="TreeGrafter"/>
</dbReference>
<feature type="domain" description="Prolyl 4-hydroxylase alpha subunit" evidence="6">
    <location>
        <begin position="48"/>
        <end position="277"/>
    </location>
</feature>
<feature type="region of interest" description="Disordered" evidence="5">
    <location>
        <begin position="519"/>
        <end position="609"/>
    </location>
</feature>
<evidence type="ECO:0000256" key="4">
    <source>
        <dbReference type="ARBA" id="ARBA00023002"/>
    </source>
</evidence>
<dbReference type="GO" id="GO:0031418">
    <property type="term" value="F:L-ascorbic acid binding"/>
    <property type="evidence" value="ECO:0007669"/>
    <property type="project" value="UniProtKB-KW"/>
</dbReference>
<dbReference type="AlphaFoldDB" id="A0A427YBI2"/>
<dbReference type="InterPro" id="IPR019601">
    <property type="entry name" value="Oxoglutarate/Fe-dep_Oase_C"/>
</dbReference>
<keyword evidence="8" id="KW-1185">Reference proteome</keyword>
<dbReference type="EMBL" id="RSCE01000001">
    <property type="protein sequence ID" value="RSH88416.1"/>
    <property type="molecule type" value="Genomic_DNA"/>
</dbReference>
<evidence type="ECO:0000256" key="1">
    <source>
        <dbReference type="ARBA" id="ARBA00001961"/>
    </source>
</evidence>
<comment type="caution">
    <text evidence="7">The sequence shown here is derived from an EMBL/GenBank/DDBJ whole genome shotgun (WGS) entry which is preliminary data.</text>
</comment>
<evidence type="ECO:0000313" key="7">
    <source>
        <dbReference type="EMBL" id="RSH88416.1"/>
    </source>
</evidence>
<feature type="compositionally biased region" description="Basic and acidic residues" evidence="5">
    <location>
        <begin position="529"/>
        <end position="538"/>
    </location>
</feature>
<dbReference type="SMART" id="SM00702">
    <property type="entry name" value="P4Hc"/>
    <property type="match status" value="1"/>
</dbReference>
<evidence type="ECO:0000256" key="2">
    <source>
        <dbReference type="ARBA" id="ARBA00022896"/>
    </source>
</evidence>